<evidence type="ECO:0000256" key="10">
    <source>
        <dbReference type="SAM" id="Phobius"/>
    </source>
</evidence>
<evidence type="ECO:0000256" key="2">
    <source>
        <dbReference type="ARBA" id="ARBA00022475"/>
    </source>
</evidence>
<evidence type="ECO:0000313" key="12">
    <source>
        <dbReference type="Proteomes" id="UP000076502"/>
    </source>
</evidence>
<dbReference type="InterPro" id="IPR004117">
    <property type="entry name" value="7tm6_olfct_rcpt"/>
</dbReference>
<dbReference type="Proteomes" id="UP000076502">
    <property type="component" value="Unassembled WGS sequence"/>
</dbReference>
<protein>
    <submittedName>
        <fullName evidence="11">Odorant receptor Or2</fullName>
    </submittedName>
</protein>
<keyword evidence="8 11" id="KW-0675">Receptor</keyword>
<dbReference type="EMBL" id="KQ434879">
    <property type="protein sequence ID" value="KZC09957.1"/>
    <property type="molecule type" value="Genomic_DNA"/>
</dbReference>
<accession>A0A154PDS7</accession>
<organism evidence="11 12">
    <name type="scientific">Dufourea novaeangliae</name>
    <name type="common">Sweat bee</name>
    <dbReference type="NCBI Taxonomy" id="178035"/>
    <lineage>
        <taxon>Eukaryota</taxon>
        <taxon>Metazoa</taxon>
        <taxon>Ecdysozoa</taxon>
        <taxon>Arthropoda</taxon>
        <taxon>Hexapoda</taxon>
        <taxon>Insecta</taxon>
        <taxon>Pterygota</taxon>
        <taxon>Neoptera</taxon>
        <taxon>Endopterygota</taxon>
        <taxon>Hymenoptera</taxon>
        <taxon>Apocrita</taxon>
        <taxon>Aculeata</taxon>
        <taxon>Apoidea</taxon>
        <taxon>Anthophila</taxon>
        <taxon>Halictidae</taxon>
        <taxon>Rophitinae</taxon>
        <taxon>Dufourea</taxon>
    </lineage>
</organism>
<dbReference type="PANTHER" id="PTHR21137">
    <property type="entry name" value="ODORANT RECEPTOR"/>
    <property type="match status" value="1"/>
</dbReference>
<keyword evidence="2" id="KW-1003">Cell membrane</keyword>
<evidence type="ECO:0000256" key="3">
    <source>
        <dbReference type="ARBA" id="ARBA00022606"/>
    </source>
</evidence>
<name>A0A154PDS7_DUFNO</name>
<evidence type="ECO:0000256" key="9">
    <source>
        <dbReference type="ARBA" id="ARBA00023224"/>
    </source>
</evidence>
<sequence length="324" mass="37040">MSKVTAGLSGIIAIVNAIVKAFRFVTYRGELEHVNGVLETVFEESSDRKPANSPAFRLMGSFYRLGYYQYVCLLFTSFVFVVRPLLAVRFRNANYSLPVPGVYPWTINSTPVYVIHYVIESHICWSLCVVTIGVDAFFTLCTFRISSVFKLLALEFEELPKRPIDKENRELTLRTCIRRHSTLIHCYDVIQEIYGPIVLVVALGNALSMCSMMFEVFQSKEFTVGKIIATVIYLFGKLIQTFIYAWPGEVVATESDAFRCEVYCNDWYEHIDDPSAKFFLMILKQKPIVIRACSILEVSLDLFAKIINRTISYYFLLVTLDDGS</sequence>
<feature type="transmembrane region" description="Helical" evidence="10">
    <location>
        <begin position="226"/>
        <end position="246"/>
    </location>
</feature>
<proteinExistence type="predicted"/>
<dbReference type="GO" id="GO:0005549">
    <property type="term" value="F:odorant binding"/>
    <property type="evidence" value="ECO:0007669"/>
    <property type="project" value="InterPro"/>
</dbReference>
<comment type="subcellular location">
    <subcellularLocation>
        <location evidence="1">Cell membrane</location>
        <topology evidence="1">Multi-pass membrane protein</topology>
    </subcellularLocation>
</comment>
<keyword evidence="4 10" id="KW-0812">Transmembrane</keyword>
<keyword evidence="5" id="KW-0552">Olfaction</keyword>
<dbReference type="GO" id="GO:0005886">
    <property type="term" value="C:plasma membrane"/>
    <property type="evidence" value="ECO:0007669"/>
    <property type="project" value="UniProtKB-SubCell"/>
</dbReference>
<dbReference type="Pfam" id="PF02949">
    <property type="entry name" value="7tm_6"/>
    <property type="match status" value="1"/>
</dbReference>
<keyword evidence="9" id="KW-0807">Transducer</keyword>
<feature type="transmembrane region" description="Helical" evidence="10">
    <location>
        <begin position="123"/>
        <end position="145"/>
    </location>
</feature>
<reference evidence="11 12" key="1">
    <citation type="submission" date="2015-07" db="EMBL/GenBank/DDBJ databases">
        <title>The genome of Dufourea novaeangliae.</title>
        <authorList>
            <person name="Pan H."/>
            <person name="Kapheim K."/>
        </authorList>
    </citation>
    <scope>NUCLEOTIDE SEQUENCE [LARGE SCALE GENOMIC DNA]</scope>
    <source>
        <strain evidence="11">0120121106</strain>
        <tissue evidence="11">Whole body</tissue>
    </source>
</reference>
<dbReference type="OrthoDB" id="7548151at2759"/>
<keyword evidence="7 10" id="KW-0472">Membrane</keyword>
<evidence type="ECO:0000256" key="8">
    <source>
        <dbReference type="ARBA" id="ARBA00023170"/>
    </source>
</evidence>
<evidence type="ECO:0000256" key="5">
    <source>
        <dbReference type="ARBA" id="ARBA00022725"/>
    </source>
</evidence>
<feature type="transmembrane region" description="Helical" evidence="10">
    <location>
        <begin position="193"/>
        <end position="214"/>
    </location>
</feature>
<evidence type="ECO:0000256" key="7">
    <source>
        <dbReference type="ARBA" id="ARBA00023136"/>
    </source>
</evidence>
<dbReference type="PANTHER" id="PTHR21137:SF35">
    <property type="entry name" value="ODORANT RECEPTOR 19A-RELATED"/>
    <property type="match status" value="1"/>
</dbReference>
<dbReference type="AlphaFoldDB" id="A0A154PDS7"/>
<gene>
    <name evidence="11" type="ORF">WN55_00994</name>
</gene>
<evidence type="ECO:0000313" key="11">
    <source>
        <dbReference type="EMBL" id="KZC09957.1"/>
    </source>
</evidence>
<keyword evidence="3" id="KW-0716">Sensory transduction</keyword>
<dbReference type="STRING" id="178035.A0A154PDS7"/>
<evidence type="ECO:0000256" key="4">
    <source>
        <dbReference type="ARBA" id="ARBA00022692"/>
    </source>
</evidence>
<dbReference type="GO" id="GO:0007165">
    <property type="term" value="P:signal transduction"/>
    <property type="evidence" value="ECO:0007669"/>
    <property type="project" value="UniProtKB-KW"/>
</dbReference>
<keyword evidence="6 10" id="KW-1133">Transmembrane helix</keyword>
<keyword evidence="12" id="KW-1185">Reference proteome</keyword>
<dbReference type="GO" id="GO:0004984">
    <property type="term" value="F:olfactory receptor activity"/>
    <property type="evidence" value="ECO:0007669"/>
    <property type="project" value="InterPro"/>
</dbReference>
<feature type="transmembrane region" description="Helical" evidence="10">
    <location>
        <begin position="67"/>
        <end position="86"/>
    </location>
</feature>
<evidence type="ECO:0000256" key="1">
    <source>
        <dbReference type="ARBA" id="ARBA00004651"/>
    </source>
</evidence>
<evidence type="ECO:0000256" key="6">
    <source>
        <dbReference type="ARBA" id="ARBA00022989"/>
    </source>
</evidence>